<dbReference type="EMBL" id="JAWNFV010000003">
    <property type="protein sequence ID" value="MDY5140112.1"/>
    <property type="molecule type" value="Genomic_DNA"/>
</dbReference>
<dbReference type="RefSeq" id="WP_320753011.1">
    <property type="nucleotide sequence ID" value="NZ_JAWNFV010000003.1"/>
</dbReference>
<dbReference type="AlphaFoldDB" id="A0AAW9HKW0"/>
<accession>A0AAW9HKW0</accession>
<gene>
    <name evidence="1" type="ORF">R6G74_02105</name>
</gene>
<sequence>MRIYLPATPADVAMSVLSGRVVHAATEALAREVNDEDRDYLEAIAFNAAADDSLCAVSAMFAGKADPQFGVVLPERGGLRPRRGVIAAEVAPEKCRDLANPEEYLPTALELSDELSWAEVVSIHVDGPEMEPYVLAGPDDEAAFKVLAEEDLLWYDVSERLDLALELGAAASV</sequence>
<protein>
    <submittedName>
        <fullName evidence="1">Uncharacterized protein</fullName>
    </submittedName>
</protein>
<evidence type="ECO:0000313" key="1">
    <source>
        <dbReference type="EMBL" id="MDY5140112.1"/>
    </source>
</evidence>
<dbReference type="InterPro" id="IPR054206">
    <property type="entry name" value="DUF6912"/>
</dbReference>
<dbReference type="Pfam" id="PF21853">
    <property type="entry name" value="DUF6912"/>
    <property type="match status" value="1"/>
</dbReference>
<name>A0AAW9HKW0_9ACTO</name>
<reference evidence="1" key="1">
    <citation type="submission" date="2023-10" db="EMBL/GenBank/DDBJ databases">
        <title>Whole Genome based description of the genera Actinobaculum and Actinotignum reveals a complex phylogenetic relationship within the species included in the genus Actinotignum.</title>
        <authorList>
            <person name="Jensen C.S."/>
            <person name="Dargis R."/>
            <person name="Kemp M."/>
            <person name="Christensen J.J."/>
        </authorList>
    </citation>
    <scope>NUCLEOTIDE SEQUENCE</scope>
    <source>
        <strain evidence="1">SLA_B245</strain>
    </source>
</reference>
<comment type="caution">
    <text evidence="1">The sequence shown here is derived from an EMBL/GenBank/DDBJ whole genome shotgun (WGS) entry which is preliminary data.</text>
</comment>
<organism evidence="1 2">
    <name type="scientific">Actinotignum timonense</name>
    <dbReference type="NCBI Taxonomy" id="1870995"/>
    <lineage>
        <taxon>Bacteria</taxon>
        <taxon>Bacillati</taxon>
        <taxon>Actinomycetota</taxon>
        <taxon>Actinomycetes</taxon>
        <taxon>Actinomycetales</taxon>
        <taxon>Actinomycetaceae</taxon>
        <taxon>Actinotignum</taxon>
    </lineage>
</organism>
<dbReference type="Proteomes" id="UP001288320">
    <property type="component" value="Unassembled WGS sequence"/>
</dbReference>
<proteinExistence type="predicted"/>
<evidence type="ECO:0000313" key="2">
    <source>
        <dbReference type="Proteomes" id="UP001288320"/>
    </source>
</evidence>